<dbReference type="CDD" id="cd01994">
    <property type="entry name" value="AANH_PF0828-like"/>
    <property type="match status" value="1"/>
</dbReference>
<dbReference type="CDD" id="cd06156">
    <property type="entry name" value="eu_AANH_C_2"/>
    <property type="match status" value="1"/>
</dbReference>
<evidence type="ECO:0000313" key="14">
    <source>
        <dbReference type="Ensembl" id="ENSLLEP00000044602.1"/>
    </source>
</evidence>
<name>A0A8C5R0S5_9ANUR</name>
<dbReference type="FunFam" id="3.40.50.620:FF:000069">
    <property type="entry name" value="diphthine--ammonia ligase"/>
    <property type="match status" value="1"/>
</dbReference>
<dbReference type="Gene3D" id="3.90.1490.10">
    <property type="entry name" value="putative n-type atp pyrophosphatase, domain 2"/>
    <property type="match status" value="1"/>
</dbReference>
<evidence type="ECO:0000256" key="11">
    <source>
        <dbReference type="ARBA" id="ARBA00032849"/>
    </source>
</evidence>
<reference evidence="14" key="1">
    <citation type="submission" date="2025-08" db="UniProtKB">
        <authorList>
            <consortium name="Ensembl"/>
        </authorList>
    </citation>
    <scope>IDENTIFICATION</scope>
</reference>
<evidence type="ECO:0000256" key="5">
    <source>
        <dbReference type="ARBA" id="ARBA00022598"/>
    </source>
</evidence>
<keyword evidence="5" id="KW-0436">Ligase</keyword>
<dbReference type="OrthoDB" id="686384at2759"/>
<dbReference type="InterPro" id="IPR014729">
    <property type="entry name" value="Rossmann-like_a/b/a_fold"/>
</dbReference>
<dbReference type="GO" id="GO:0017178">
    <property type="term" value="F:diphthine-ammonia ligase activity"/>
    <property type="evidence" value="ECO:0007669"/>
    <property type="project" value="UniProtKB-EC"/>
</dbReference>
<evidence type="ECO:0000256" key="7">
    <source>
        <dbReference type="ARBA" id="ARBA00022840"/>
    </source>
</evidence>
<evidence type="ECO:0000256" key="1">
    <source>
        <dbReference type="ARBA" id="ARBA00005156"/>
    </source>
</evidence>
<organism evidence="14 15">
    <name type="scientific">Leptobrachium leishanense</name>
    <name type="common">Leishan spiny toad</name>
    <dbReference type="NCBI Taxonomy" id="445787"/>
    <lineage>
        <taxon>Eukaryota</taxon>
        <taxon>Metazoa</taxon>
        <taxon>Chordata</taxon>
        <taxon>Craniata</taxon>
        <taxon>Vertebrata</taxon>
        <taxon>Euteleostomi</taxon>
        <taxon>Amphibia</taxon>
        <taxon>Batrachia</taxon>
        <taxon>Anura</taxon>
        <taxon>Pelobatoidea</taxon>
        <taxon>Megophryidae</taxon>
        <taxon>Leptobrachium</taxon>
    </lineage>
</organism>
<gene>
    <name evidence="14" type="primary">DPH6</name>
</gene>
<evidence type="ECO:0000256" key="3">
    <source>
        <dbReference type="ARBA" id="ARBA00012089"/>
    </source>
</evidence>
<dbReference type="Ensembl" id="ENSLLET00000046392.1">
    <property type="protein sequence ID" value="ENSLLEP00000044602.1"/>
    <property type="gene ID" value="ENSLLEG00000028277.1"/>
</dbReference>
<comment type="similarity">
    <text evidence="2">Belongs to the Diphthine--ammonia ligase family.</text>
</comment>
<dbReference type="InterPro" id="IPR030662">
    <property type="entry name" value="DPH6/MJ0570"/>
</dbReference>
<dbReference type="SUPFAM" id="SSF52402">
    <property type="entry name" value="Adenine nucleotide alpha hydrolases-like"/>
    <property type="match status" value="1"/>
</dbReference>
<proteinExistence type="inferred from homology"/>
<dbReference type="InterPro" id="IPR002761">
    <property type="entry name" value="Diphthami_syn_dom"/>
</dbReference>
<dbReference type="GO" id="GO:0005524">
    <property type="term" value="F:ATP binding"/>
    <property type="evidence" value="ECO:0007669"/>
    <property type="project" value="UniProtKB-KW"/>
</dbReference>
<dbReference type="PANTHER" id="PTHR12196:SF2">
    <property type="entry name" value="DIPHTHINE--AMMONIA LIGASE"/>
    <property type="match status" value="1"/>
</dbReference>
<dbReference type="SUPFAM" id="SSF55298">
    <property type="entry name" value="YjgF-like"/>
    <property type="match status" value="2"/>
</dbReference>
<keyword evidence="7" id="KW-0067">ATP-binding</keyword>
<sequence length="721" mass="79647">MVASLWTAFLVGVLENEAYLRMRNVTRAGTSGLACIRVSRFAISTNNMRVVALISGGKDSCYNMMQCVAAGHEIVALANLKPPESQGDELDSYMYQTVGHQALELYAEAMELPLYRASLQGTSLDLGRTYTPQAGDEVEDLYHLLKLVKEKESVDSVSVGAILSDYQRVRVENVCQRLGLQPFAFLWRQKQENLLDEMISCGLQAILIKVAAFGLDPDKHLGKTLQEMRPHLHKLSSQYGINVCGEGGEYETLTLDCPLFKKKIIVDSSAVIMHSNDAFAPVAYLKFLNLHLEDKVGVFAPDLEGKCACFDERPTDLVLHDEDHNTVSWTPQDLSMVPSCEVKKSSSLSPYGFWWVSEVACGGDDICCASESAFASLKDHVVEMGFEMKDAVLLCLYVRNMEDFAAINNIYKTFFPEAPPSRVCVQCCLPNDTVFKLDGLFWHSVLEACREDHTPEKISMHVQSISHWAPANIGPYSQAVRVDSTIFCAGQIALKPCSMLLVPGGVTAEVGVSLRHVERVLDAMCPGISLCHVLLAHCYVTQASYIPTARTAWRSSQKDFASCLSVVVVPKLPRGASVEWHVVASASDPQTRRCISLTEADMDFQAELYGVVSSCSSSASFTVSLSMHLSGVPCQDWFPLRKILCTLLHKAANELPSERPLTPICCRTFYRCKDVESQGLQTALQDVLQDVWGFRAPALALVPVSALSKMEVLHLSFWFCS</sequence>
<reference evidence="14" key="2">
    <citation type="submission" date="2025-09" db="UniProtKB">
        <authorList>
            <consortium name="Ensembl"/>
        </authorList>
    </citation>
    <scope>IDENTIFICATION</scope>
</reference>
<dbReference type="AlphaFoldDB" id="A0A8C5R0S5"/>
<dbReference type="PANTHER" id="PTHR12196">
    <property type="entry name" value="DOMAIN OF UNKNOWN FUNCTION 71 DUF71 -CONTAINING PROTEIN"/>
    <property type="match status" value="1"/>
</dbReference>
<dbReference type="InterPro" id="IPR006175">
    <property type="entry name" value="YjgF/YER057c/UK114"/>
</dbReference>
<dbReference type="UniPathway" id="UPA00559"/>
<dbReference type="Gene3D" id="3.30.1330.40">
    <property type="entry name" value="RutC-like"/>
    <property type="match status" value="2"/>
</dbReference>
<dbReference type="FunFam" id="3.30.1330.40:FF:000010">
    <property type="entry name" value="Diphthine--ammonia ligase"/>
    <property type="match status" value="1"/>
</dbReference>
<dbReference type="Pfam" id="PF01042">
    <property type="entry name" value="Ribonuc_L-PSP"/>
    <property type="match status" value="2"/>
</dbReference>
<evidence type="ECO:0000256" key="6">
    <source>
        <dbReference type="ARBA" id="ARBA00022741"/>
    </source>
</evidence>
<evidence type="ECO:0000313" key="15">
    <source>
        <dbReference type="Proteomes" id="UP000694569"/>
    </source>
</evidence>
<comment type="pathway">
    <text evidence="1">Protein modification; peptidyl-diphthamide biosynthesis.</text>
</comment>
<evidence type="ECO:0000259" key="13">
    <source>
        <dbReference type="Pfam" id="PF01902"/>
    </source>
</evidence>
<feature type="domain" description="Diphthamide synthase" evidence="13">
    <location>
        <begin position="48"/>
        <end position="279"/>
    </location>
</feature>
<dbReference type="GO" id="GO:0017183">
    <property type="term" value="P:protein histidyl modification to diphthamide"/>
    <property type="evidence" value="ECO:0007669"/>
    <property type="project" value="UniProtKB-UniPathway"/>
</dbReference>
<dbReference type="Proteomes" id="UP000694569">
    <property type="component" value="Unplaced"/>
</dbReference>
<evidence type="ECO:0000256" key="2">
    <source>
        <dbReference type="ARBA" id="ARBA00008496"/>
    </source>
</evidence>
<evidence type="ECO:0000256" key="4">
    <source>
        <dbReference type="ARBA" id="ARBA00018426"/>
    </source>
</evidence>
<evidence type="ECO:0000256" key="8">
    <source>
        <dbReference type="ARBA" id="ARBA00029814"/>
    </source>
</evidence>
<dbReference type="FunFam" id="3.90.1490.10:FF:000001">
    <property type="entry name" value="Diphthine--ammonia ligase"/>
    <property type="match status" value="1"/>
</dbReference>
<dbReference type="InterPro" id="IPR035959">
    <property type="entry name" value="RutC-like_sf"/>
</dbReference>
<evidence type="ECO:0000256" key="12">
    <source>
        <dbReference type="ARBA" id="ARBA00048108"/>
    </source>
</evidence>
<dbReference type="Gene3D" id="3.40.50.620">
    <property type="entry name" value="HUPs"/>
    <property type="match status" value="1"/>
</dbReference>
<dbReference type="GeneTree" id="ENSGT00420000029820"/>
<dbReference type="Pfam" id="PF01902">
    <property type="entry name" value="Diphthami_syn_2"/>
    <property type="match status" value="1"/>
</dbReference>
<accession>A0A8C5R0S5</accession>
<keyword evidence="6" id="KW-0547">Nucleotide-binding</keyword>
<protein>
    <recommendedName>
        <fullName evidence="4">Diphthine--ammonia ligase</fullName>
        <ecNumber evidence="3">6.3.1.14</ecNumber>
    </recommendedName>
    <alternativeName>
        <fullName evidence="9">ATP-binding domain-containing protein 4</fullName>
    </alternativeName>
    <alternativeName>
        <fullName evidence="8">Diphthamide synthase</fullName>
    </alternativeName>
    <alternativeName>
        <fullName evidence="10">Diphthamide synthetase</fullName>
    </alternativeName>
    <alternativeName>
        <fullName evidence="11">Protein DPH6 homolog</fullName>
    </alternativeName>
</protein>
<comment type="catalytic activity">
    <reaction evidence="12">
        <text>diphthine-[translation elongation factor 2] + NH4(+) + ATP = diphthamide-[translation elongation factor 2] + AMP + diphosphate + H(+)</text>
        <dbReference type="Rhea" id="RHEA:19753"/>
        <dbReference type="Rhea" id="RHEA-COMP:10172"/>
        <dbReference type="Rhea" id="RHEA-COMP:10174"/>
        <dbReference type="ChEBI" id="CHEBI:15378"/>
        <dbReference type="ChEBI" id="CHEBI:16692"/>
        <dbReference type="ChEBI" id="CHEBI:28938"/>
        <dbReference type="ChEBI" id="CHEBI:30616"/>
        <dbReference type="ChEBI" id="CHEBI:33019"/>
        <dbReference type="ChEBI" id="CHEBI:82696"/>
        <dbReference type="ChEBI" id="CHEBI:456215"/>
        <dbReference type="EC" id="6.3.1.14"/>
    </reaction>
</comment>
<evidence type="ECO:0000256" key="10">
    <source>
        <dbReference type="ARBA" id="ARBA00031552"/>
    </source>
</evidence>
<dbReference type="NCBIfam" id="TIGR00290">
    <property type="entry name" value="MJ0570_dom"/>
    <property type="match status" value="1"/>
</dbReference>
<dbReference type="EC" id="6.3.1.14" evidence="3"/>
<keyword evidence="15" id="KW-1185">Reference proteome</keyword>
<evidence type="ECO:0000256" key="9">
    <source>
        <dbReference type="ARBA" id="ARBA00031202"/>
    </source>
</evidence>